<dbReference type="SUPFAM" id="SSF101148">
    <property type="entry name" value="Plant invertase/pectin methylesterase inhibitor"/>
    <property type="match status" value="1"/>
</dbReference>
<accession>A0AAP0D4P5</accession>
<keyword evidence="5" id="KW-1185">Reference proteome</keyword>
<dbReference type="Proteomes" id="UP001408789">
    <property type="component" value="Unassembled WGS sequence"/>
</dbReference>
<keyword evidence="2" id="KW-0812">Transmembrane</keyword>
<gene>
    <name evidence="4" type="ORF">SSX86_011827</name>
</gene>
<evidence type="ECO:0000313" key="4">
    <source>
        <dbReference type="EMBL" id="KAK9067716.1"/>
    </source>
</evidence>
<dbReference type="EMBL" id="JBCNJP010000014">
    <property type="protein sequence ID" value="KAK9067716.1"/>
    <property type="molecule type" value="Genomic_DNA"/>
</dbReference>
<dbReference type="InterPro" id="IPR006501">
    <property type="entry name" value="Pectinesterase_inhib_dom"/>
</dbReference>
<evidence type="ECO:0000313" key="5">
    <source>
        <dbReference type="Proteomes" id="UP001408789"/>
    </source>
</evidence>
<feature type="compositionally biased region" description="Low complexity" evidence="1">
    <location>
        <begin position="150"/>
        <end position="173"/>
    </location>
</feature>
<feature type="compositionally biased region" description="Pro residues" evidence="1">
    <location>
        <begin position="200"/>
        <end position="218"/>
    </location>
</feature>
<reference evidence="4 5" key="1">
    <citation type="submission" date="2024-04" db="EMBL/GenBank/DDBJ databases">
        <title>The reference genome of an endangered Asteraceae, Deinandra increscens subsp. villosa, native to the Central Coast of California.</title>
        <authorList>
            <person name="Guilliams M."/>
            <person name="Hasenstab-Lehman K."/>
            <person name="Meyer R."/>
            <person name="Mcevoy S."/>
        </authorList>
    </citation>
    <scope>NUCLEOTIDE SEQUENCE [LARGE SCALE GENOMIC DNA]</scope>
    <source>
        <tissue evidence="4">Leaf</tissue>
    </source>
</reference>
<name>A0AAP0D4P5_9ASTR</name>
<keyword evidence="2" id="KW-0472">Membrane</keyword>
<dbReference type="Pfam" id="PF04043">
    <property type="entry name" value="PMEI"/>
    <property type="match status" value="1"/>
</dbReference>
<evidence type="ECO:0000259" key="3">
    <source>
        <dbReference type="SMART" id="SM00856"/>
    </source>
</evidence>
<comment type="caution">
    <text evidence="4">The sequence shown here is derived from an EMBL/GenBank/DDBJ whole genome shotgun (WGS) entry which is preliminary data.</text>
</comment>
<sequence>MELRARILIIISISSLILYLSVEGFSILPSSVAQPNSKLDLGSPVIDKPKDASETPIGLAPDSTSTWGGINGVLEKAQNKITPVTSSIVNEAEAITSSIFGRHTKASSPAPAPAPASFSDSDSYSYFSPSLSPGHAPFSFLGPNLPYSPGLGPSSGPSPSPFSGLAPSPIHPGSGPGPSLGPSPFLGPTPYPAPSSLSPGPGPAPGPDPALGPGPGSSPSPSGFFDHDIALAIEARIKQSQTNAQLAMDEAKKLLKDPNIASSETGVCLSKCVDKYGASLTELNRAIADLGARDVTLLADDFGAVETDISTCQACFTENIGEDSPLKALEEATTKAARECLNVMDYAA</sequence>
<evidence type="ECO:0000256" key="2">
    <source>
        <dbReference type="SAM" id="Phobius"/>
    </source>
</evidence>
<feature type="transmembrane region" description="Helical" evidence="2">
    <location>
        <begin position="7"/>
        <end position="28"/>
    </location>
</feature>
<protein>
    <recommendedName>
        <fullName evidence="3">Pectinesterase inhibitor domain-containing protein</fullName>
    </recommendedName>
</protein>
<dbReference type="AlphaFoldDB" id="A0AAP0D4P5"/>
<feature type="region of interest" description="Disordered" evidence="1">
    <location>
        <begin position="150"/>
        <end position="225"/>
    </location>
</feature>
<dbReference type="SMART" id="SM00856">
    <property type="entry name" value="PMEI"/>
    <property type="match status" value="1"/>
</dbReference>
<keyword evidence="2" id="KW-1133">Transmembrane helix</keyword>
<dbReference type="GO" id="GO:0004857">
    <property type="term" value="F:enzyme inhibitor activity"/>
    <property type="evidence" value="ECO:0007669"/>
    <property type="project" value="InterPro"/>
</dbReference>
<dbReference type="Gene3D" id="1.20.140.40">
    <property type="entry name" value="Invertase/pectin methylesterase inhibitor family protein"/>
    <property type="match status" value="1"/>
</dbReference>
<dbReference type="InterPro" id="IPR035513">
    <property type="entry name" value="Invertase/methylesterase_inhib"/>
</dbReference>
<proteinExistence type="predicted"/>
<evidence type="ECO:0000256" key="1">
    <source>
        <dbReference type="SAM" id="MobiDB-lite"/>
    </source>
</evidence>
<feature type="compositionally biased region" description="Pro residues" evidence="1">
    <location>
        <begin position="179"/>
        <end position="193"/>
    </location>
</feature>
<feature type="domain" description="Pectinesterase inhibitor" evidence="3">
    <location>
        <begin position="181"/>
        <end position="346"/>
    </location>
</feature>
<organism evidence="4 5">
    <name type="scientific">Deinandra increscens subsp. villosa</name>
    <dbReference type="NCBI Taxonomy" id="3103831"/>
    <lineage>
        <taxon>Eukaryota</taxon>
        <taxon>Viridiplantae</taxon>
        <taxon>Streptophyta</taxon>
        <taxon>Embryophyta</taxon>
        <taxon>Tracheophyta</taxon>
        <taxon>Spermatophyta</taxon>
        <taxon>Magnoliopsida</taxon>
        <taxon>eudicotyledons</taxon>
        <taxon>Gunneridae</taxon>
        <taxon>Pentapetalae</taxon>
        <taxon>asterids</taxon>
        <taxon>campanulids</taxon>
        <taxon>Asterales</taxon>
        <taxon>Asteraceae</taxon>
        <taxon>Asteroideae</taxon>
        <taxon>Heliantheae alliance</taxon>
        <taxon>Madieae</taxon>
        <taxon>Madiinae</taxon>
        <taxon>Deinandra</taxon>
    </lineage>
</organism>